<protein>
    <recommendedName>
        <fullName evidence="1">Anoctamin dimerisation domain-containing protein</fullName>
    </recommendedName>
</protein>
<dbReference type="EMBL" id="ABJB011136387">
    <property type="status" value="NOT_ANNOTATED_CDS"/>
    <property type="molecule type" value="Genomic_DNA"/>
</dbReference>
<dbReference type="EMBL" id="ABJB010536932">
    <property type="status" value="NOT_ANNOTATED_CDS"/>
    <property type="molecule type" value="Genomic_DNA"/>
</dbReference>
<dbReference type="VEuPathDB" id="VectorBase:ISCI013607"/>
<dbReference type="InterPro" id="IPR007632">
    <property type="entry name" value="Anoctamin"/>
</dbReference>
<dbReference type="EnsemblMetazoa" id="ISCW013607-RA">
    <property type="protein sequence ID" value="ISCW013607-PA"/>
    <property type="gene ID" value="ISCW013607"/>
</dbReference>
<feature type="domain" description="Anoctamin dimerisation" evidence="1">
    <location>
        <begin position="2"/>
        <end position="188"/>
    </location>
</feature>
<dbReference type="EMBL" id="ABJB010371677">
    <property type="status" value="NOT_ANNOTATED_CDS"/>
    <property type="molecule type" value="Genomic_DNA"/>
</dbReference>
<dbReference type="HOGENOM" id="CLU_1027738_0_0_1"/>
<evidence type="ECO:0000313" key="2">
    <source>
        <dbReference type="EMBL" id="EEC19411.1"/>
    </source>
</evidence>
<sequence length="271" mass="32380">MANLRKAGLDMEEELVEGEHKAIHFIKLSAPWPVLVRYAEELCLRAPLQAHPNPSVNWSAGLLGTLRIPNIMDDEVPNKPLDYYTCTFKKSKLDRFLGSDNQDEYFTTTQRLCIVYEILQTAQYGKRRKAQIGIDRLIEEEVYTAAFPLHEGDYRKPPNPVLPHCLNRRQVLYEYWARWSCWYKYQPLDHIREYFGEKIGIYFAWLAIDRILHQGDYRKPPNPVLPHCLNRRQVLYEYWARWSCWYKYQPLDHIREYFGEKIGIYFAWLVD</sequence>
<dbReference type="InParanoid" id="B7QKN9"/>
<dbReference type="GO" id="GO:0046983">
    <property type="term" value="F:protein dimerization activity"/>
    <property type="evidence" value="ECO:0007669"/>
    <property type="project" value="InterPro"/>
</dbReference>
<evidence type="ECO:0000313" key="3">
    <source>
        <dbReference type="EnsemblMetazoa" id="ISCW013607-PA"/>
    </source>
</evidence>
<feature type="domain" description="Anoctamin dimerisation" evidence="1">
    <location>
        <begin position="212"/>
        <end position="251"/>
    </location>
</feature>
<dbReference type="EMBL" id="DS961328">
    <property type="protein sequence ID" value="EEC19411.1"/>
    <property type="molecule type" value="Genomic_DNA"/>
</dbReference>
<dbReference type="STRING" id="6945.B7QKN9"/>
<keyword evidence="4" id="KW-1185">Reference proteome</keyword>
<dbReference type="PaxDb" id="6945-B7QKN9"/>
<dbReference type="EMBL" id="ABJB010293281">
    <property type="status" value="NOT_ANNOTATED_CDS"/>
    <property type="molecule type" value="Genomic_DNA"/>
</dbReference>
<organism>
    <name type="scientific">Ixodes scapularis</name>
    <name type="common">Black-legged tick</name>
    <name type="synonym">Deer tick</name>
    <dbReference type="NCBI Taxonomy" id="6945"/>
    <lineage>
        <taxon>Eukaryota</taxon>
        <taxon>Metazoa</taxon>
        <taxon>Ecdysozoa</taxon>
        <taxon>Arthropoda</taxon>
        <taxon>Chelicerata</taxon>
        <taxon>Arachnida</taxon>
        <taxon>Acari</taxon>
        <taxon>Parasitiformes</taxon>
        <taxon>Ixodida</taxon>
        <taxon>Ixodoidea</taxon>
        <taxon>Ixodidae</taxon>
        <taxon>Ixodinae</taxon>
        <taxon>Ixodes</taxon>
    </lineage>
</organism>
<dbReference type="PANTHER" id="PTHR12308">
    <property type="entry name" value="ANOCTAMIN"/>
    <property type="match status" value="1"/>
</dbReference>
<accession>B7QKN9</accession>
<dbReference type="OrthoDB" id="296386at2759"/>
<dbReference type="PANTHER" id="PTHR12308:SF87">
    <property type="entry name" value="ANOCTAMIN"/>
    <property type="match status" value="1"/>
</dbReference>
<dbReference type="VEuPathDB" id="VectorBase:ISCW013607"/>
<dbReference type="InterPro" id="IPR032394">
    <property type="entry name" value="Anoct_dimer"/>
</dbReference>
<evidence type="ECO:0000259" key="1">
    <source>
        <dbReference type="Pfam" id="PF16178"/>
    </source>
</evidence>
<reference evidence="3" key="2">
    <citation type="submission" date="2020-05" db="UniProtKB">
        <authorList>
            <consortium name="EnsemblMetazoa"/>
        </authorList>
    </citation>
    <scope>IDENTIFICATION</scope>
    <source>
        <strain evidence="3">wikel</strain>
    </source>
</reference>
<dbReference type="Proteomes" id="UP000001555">
    <property type="component" value="Unassembled WGS sequence"/>
</dbReference>
<dbReference type="VEuPathDB" id="VectorBase:ISCP_003197"/>
<name>B7QKN9_IXOSC</name>
<dbReference type="EMBL" id="ABJB010673827">
    <property type="status" value="NOT_ANNOTATED_CDS"/>
    <property type="molecule type" value="Genomic_DNA"/>
</dbReference>
<dbReference type="EMBL" id="ABJB010024542">
    <property type="status" value="NOT_ANNOTATED_CDS"/>
    <property type="molecule type" value="Genomic_DNA"/>
</dbReference>
<reference evidence="2 4" key="1">
    <citation type="submission" date="2008-03" db="EMBL/GenBank/DDBJ databases">
        <title>Annotation of Ixodes scapularis.</title>
        <authorList>
            <consortium name="Ixodes scapularis Genome Project Consortium"/>
            <person name="Caler E."/>
            <person name="Hannick L.I."/>
            <person name="Bidwell S."/>
            <person name="Joardar V."/>
            <person name="Thiagarajan M."/>
            <person name="Amedeo P."/>
            <person name="Galinsky K.J."/>
            <person name="Schobel S."/>
            <person name="Inman J."/>
            <person name="Hostetler J."/>
            <person name="Miller J."/>
            <person name="Hammond M."/>
            <person name="Megy K."/>
            <person name="Lawson D."/>
            <person name="Kodira C."/>
            <person name="Sutton G."/>
            <person name="Meyer J."/>
            <person name="Hill C.A."/>
            <person name="Birren B."/>
            <person name="Nene V."/>
            <person name="Collins F."/>
            <person name="Alarcon-Chaidez F."/>
            <person name="Wikel S."/>
            <person name="Strausberg R."/>
        </authorList>
    </citation>
    <scope>NUCLEOTIDE SEQUENCE [LARGE SCALE GENOMIC DNA]</scope>
    <source>
        <strain evidence="4">Wikel</strain>
        <strain evidence="2">Wikel colony</strain>
    </source>
</reference>
<gene>
    <name evidence="2" type="ORF">IscW_ISCW013607</name>
</gene>
<evidence type="ECO:0000313" key="4">
    <source>
        <dbReference type="Proteomes" id="UP000001555"/>
    </source>
</evidence>
<proteinExistence type="predicted"/>
<dbReference type="Pfam" id="PF16178">
    <property type="entry name" value="Anoct_dimer"/>
    <property type="match status" value="2"/>
</dbReference>
<dbReference type="AlphaFoldDB" id="B7QKN9"/>